<dbReference type="GO" id="GO:0071540">
    <property type="term" value="C:eukaryotic translation initiation factor 3 complex, eIF3e"/>
    <property type="evidence" value="ECO:0007669"/>
    <property type="project" value="UniProtKB-UniRule"/>
</dbReference>
<keyword evidence="8" id="KW-1185">Reference proteome</keyword>
<dbReference type="CDD" id="cd21378">
    <property type="entry name" value="eIF3E"/>
    <property type="match status" value="1"/>
</dbReference>
<dbReference type="GO" id="GO:0003743">
    <property type="term" value="F:translation initiation factor activity"/>
    <property type="evidence" value="ECO:0007669"/>
    <property type="project" value="UniProtKB-UniRule"/>
</dbReference>
<dbReference type="GO" id="GO:0016282">
    <property type="term" value="C:eukaryotic 43S preinitiation complex"/>
    <property type="evidence" value="ECO:0007669"/>
    <property type="project" value="UniProtKB-UniRule"/>
</dbReference>
<evidence type="ECO:0000256" key="3">
    <source>
        <dbReference type="ARBA" id="ARBA00022917"/>
    </source>
</evidence>
<dbReference type="HAMAP" id="MF_03004">
    <property type="entry name" value="eIF3e"/>
    <property type="match status" value="1"/>
</dbReference>
<comment type="subcellular location">
    <subcellularLocation>
        <location evidence="4">Cytoplasm</location>
    </subcellularLocation>
    <subcellularLocation>
        <location evidence="4">Nucleus</location>
    </subcellularLocation>
</comment>
<dbReference type="SMART" id="SM01186">
    <property type="entry name" value="eIF3_N"/>
    <property type="match status" value="1"/>
</dbReference>
<dbReference type="InterPro" id="IPR036390">
    <property type="entry name" value="WH_DNA-bd_sf"/>
</dbReference>
<name>A0A8C5G5K8_GOUWI</name>
<sequence length="420" mass="49257">MAEYDLTTKIAHFLDRHLVFPLLEFLTVKEIYNEQELLHGKLDLLYDTNMVDFVMDTYKSLFNDDEVPNSLTEKRTAVVAQLKQLQSETEPIFRQEYLDTLYKYAKFQYECGNYSGAAEYLYFFRVLVPSTDRNALNSLWGKLASEILMQNWDAAMEDLTRLRETIDNNSVSSPLQSLQQRTWLIHWSLFVFFNHPKGRDNIIELFLYQPQYLNAIQTMCPHILRYLTTAVITNKDVRKRRQVLKDLVKVIQQESYTYKDPITEFVECLYVNFDFDGAQKKLRECESVLVNDFFLVACLEDFIENARLFIFETFCRIHQCISIGMLADKLNMTPEEAERWIVNLIRNARLDAKIDSKLGHVVMGNNAVSPYQQVIEKTKSLSFRSQMLAMNIEKKQAYNNRNEASNLHTQNDGLYVSHHT</sequence>
<proteinExistence type="inferred from homology"/>
<evidence type="ECO:0000256" key="5">
    <source>
        <dbReference type="PIRNR" id="PIRNR016255"/>
    </source>
</evidence>
<accession>A0A8C5G5K8</accession>
<keyword evidence="2 4" id="KW-0396">Initiation factor</keyword>
<comment type="subunit">
    <text evidence="4">Component of the eukaryotic translation initiation factor 3 (eIF-3) complex, which is composed of 13 subunits: EIF3A, EIF3B, EIF3C, EIF3D, EIF3E, EIF3F, EIF3G, EIF3H, EIF3I, EIF3J, EIF3K, EIF3L and EIF3M.</text>
</comment>
<dbReference type="Pfam" id="PF09440">
    <property type="entry name" value="eIF3_N"/>
    <property type="match status" value="1"/>
</dbReference>
<feature type="domain" description="PCI" evidence="6">
    <location>
        <begin position="191"/>
        <end position="368"/>
    </location>
</feature>
<dbReference type="InterPro" id="IPR000717">
    <property type="entry name" value="PCI_dom"/>
</dbReference>
<reference evidence="7" key="2">
    <citation type="submission" date="2025-08" db="UniProtKB">
        <authorList>
            <consortium name="Ensembl"/>
        </authorList>
    </citation>
    <scope>IDENTIFICATION</scope>
</reference>
<dbReference type="PROSITE" id="PS50250">
    <property type="entry name" value="PCI"/>
    <property type="match status" value="1"/>
</dbReference>
<dbReference type="InterPro" id="IPR019010">
    <property type="entry name" value="eIF3e_N"/>
</dbReference>
<dbReference type="AlphaFoldDB" id="A0A8C5G5K8"/>
<dbReference type="PIRSF" id="PIRSF016255">
    <property type="entry name" value="eIF3e_su6"/>
    <property type="match status" value="1"/>
</dbReference>
<reference evidence="7" key="3">
    <citation type="submission" date="2025-09" db="UniProtKB">
        <authorList>
            <consortium name="Ensembl"/>
        </authorList>
    </citation>
    <scope>IDENTIFICATION</scope>
</reference>
<keyword evidence="1 4" id="KW-0963">Cytoplasm</keyword>
<evidence type="ECO:0000256" key="4">
    <source>
        <dbReference type="HAMAP-Rule" id="MF_03004"/>
    </source>
</evidence>
<dbReference type="Ensembl" id="ENSGWIT00000017556.1">
    <property type="protein sequence ID" value="ENSGWIP00000015896.1"/>
    <property type="gene ID" value="ENSGWIG00000008916.1"/>
</dbReference>
<dbReference type="Proteomes" id="UP000694680">
    <property type="component" value="Chromosome 16"/>
</dbReference>
<protein>
    <recommendedName>
        <fullName evidence="4 5">Eukaryotic translation initiation factor 3 subunit E</fullName>
        <shortName evidence="4">eIF3e</shortName>
    </recommendedName>
    <alternativeName>
        <fullName evidence="4">Eukaryotic translation initiation factor 3 subunit 6</fullName>
    </alternativeName>
</protein>
<dbReference type="Pfam" id="PF21357">
    <property type="entry name" value="EIF3E_C"/>
    <property type="match status" value="1"/>
</dbReference>
<evidence type="ECO:0000256" key="1">
    <source>
        <dbReference type="ARBA" id="ARBA00022490"/>
    </source>
</evidence>
<dbReference type="InterPro" id="IPR016650">
    <property type="entry name" value="eIF3e"/>
</dbReference>
<keyword evidence="4" id="KW-0539">Nucleus</keyword>
<keyword evidence="3 4" id="KW-0648">Protein biosynthesis</keyword>
<dbReference type="GO" id="GO:0001732">
    <property type="term" value="P:formation of cytoplasmic translation initiation complex"/>
    <property type="evidence" value="ECO:0007669"/>
    <property type="project" value="UniProtKB-UniRule"/>
</dbReference>
<dbReference type="SUPFAM" id="SSF46785">
    <property type="entry name" value="Winged helix' DNA-binding domain"/>
    <property type="match status" value="1"/>
</dbReference>
<organism evidence="7 8">
    <name type="scientific">Gouania willdenowi</name>
    <name type="common">Blunt-snouted clingfish</name>
    <name type="synonym">Lepadogaster willdenowi</name>
    <dbReference type="NCBI Taxonomy" id="441366"/>
    <lineage>
        <taxon>Eukaryota</taxon>
        <taxon>Metazoa</taxon>
        <taxon>Chordata</taxon>
        <taxon>Craniata</taxon>
        <taxon>Vertebrata</taxon>
        <taxon>Euteleostomi</taxon>
        <taxon>Actinopterygii</taxon>
        <taxon>Neopterygii</taxon>
        <taxon>Teleostei</taxon>
        <taxon>Neoteleostei</taxon>
        <taxon>Acanthomorphata</taxon>
        <taxon>Ovalentaria</taxon>
        <taxon>Blenniimorphae</taxon>
        <taxon>Blenniiformes</taxon>
        <taxon>Gobiesocoidei</taxon>
        <taxon>Gobiesocidae</taxon>
        <taxon>Gobiesocinae</taxon>
        <taxon>Gouania</taxon>
    </lineage>
</organism>
<comment type="function">
    <text evidence="4">Component of the eukaryotic translation initiation factor 3 (eIF-3) complex, which is involved in protein synthesis of a specialized repertoire of mRNAs and, together with other initiation factors, stimulates binding of mRNA and methionyl-tRNAi to the 40S ribosome. The eIF-3 complex specifically targets and initiates translation of a subset of mRNAs involved in cell proliferation.</text>
</comment>
<evidence type="ECO:0000313" key="7">
    <source>
        <dbReference type="Ensembl" id="ENSGWIP00000015896.1"/>
    </source>
</evidence>
<dbReference type="Pfam" id="PF01399">
    <property type="entry name" value="PCI"/>
    <property type="match status" value="1"/>
</dbReference>
<gene>
    <name evidence="7" type="primary">eif3ea</name>
    <name evidence="4" type="synonym">EIF3E</name>
    <name evidence="4" type="synonym">EIF3S6</name>
</gene>
<comment type="similarity">
    <text evidence="4 5">Belongs to the eIF-3 subunit E family.</text>
</comment>
<dbReference type="PANTHER" id="PTHR10317">
    <property type="entry name" value="EUKARYOTIC TRANSLATION INITIATION FACTOR 3 SUBUNIT E"/>
    <property type="match status" value="1"/>
</dbReference>
<dbReference type="GO" id="GO:0033290">
    <property type="term" value="C:eukaryotic 48S preinitiation complex"/>
    <property type="evidence" value="ECO:0007669"/>
    <property type="project" value="UniProtKB-UniRule"/>
</dbReference>
<evidence type="ECO:0000256" key="2">
    <source>
        <dbReference type="ARBA" id="ARBA00022540"/>
    </source>
</evidence>
<reference evidence="7" key="1">
    <citation type="submission" date="2020-06" db="EMBL/GenBank/DDBJ databases">
        <authorList>
            <consortium name="Wellcome Sanger Institute Data Sharing"/>
        </authorList>
    </citation>
    <scope>NUCLEOTIDE SEQUENCE [LARGE SCALE GENOMIC DNA]</scope>
</reference>
<evidence type="ECO:0000313" key="8">
    <source>
        <dbReference type="Proteomes" id="UP000694680"/>
    </source>
</evidence>
<dbReference type="GO" id="GO:0005634">
    <property type="term" value="C:nucleus"/>
    <property type="evidence" value="ECO:0007669"/>
    <property type="project" value="UniProtKB-SubCell"/>
</dbReference>
<evidence type="ECO:0000259" key="6">
    <source>
        <dbReference type="PROSITE" id="PS50250"/>
    </source>
</evidence>
<dbReference type="SMART" id="SM00088">
    <property type="entry name" value="PINT"/>
    <property type="match status" value="1"/>
</dbReference>